<comment type="caution">
    <text evidence="1">The sequence shown here is derived from an EMBL/GenBank/DDBJ whole genome shotgun (WGS) entry which is preliminary data.</text>
</comment>
<name>A0A2A2AEI4_9BURK</name>
<gene>
    <name evidence="1" type="ORF">CK620_02695</name>
</gene>
<proteinExistence type="predicted"/>
<evidence type="ECO:0000313" key="2">
    <source>
        <dbReference type="Proteomes" id="UP000217999"/>
    </source>
</evidence>
<dbReference type="PANTHER" id="PTHR43737">
    <property type="entry name" value="BLL7424 PROTEIN"/>
    <property type="match status" value="1"/>
</dbReference>
<protein>
    <recommendedName>
        <fullName evidence="3">DUF1800 domain-containing protein</fullName>
    </recommendedName>
</protein>
<evidence type="ECO:0008006" key="3">
    <source>
        <dbReference type="Google" id="ProtNLM"/>
    </source>
</evidence>
<organism evidence="1 2">
    <name type="scientific">Vandammella animalimorsus</name>
    <dbReference type="NCBI Taxonomy" id="2029117"/>
    <lineage>
        <taxon>Bacteria</taxon>
        <taxon>Pseudomonadati</taxon>
        <taxon>Pseudomonadota</taxon>
        <taxon>Betaproteobacteria</taxon>
        <taxon>Burkholderiales</taxon>
        <taxon>Comamonadaceae</taxon>
        <taxon>Vandammella</taxon>
    </lineage>
</organism>
<dbReference type="InterPro" id="IPR014917">
    <property type="entry name" value="DUF1800"/>
</dbReference>
<reference evidence="1 2" key="1">
    <citation type="submission" date="2017-08" db="EMBL/GenBank/DDBJ databases">
        <title>WGS of Clinical strains of the CDC Group NO-1 linked to zoonotic infections in humans.</title>
        <authorList>
            <person name="Bernier A.-M."/>
            <person name="Bernard K."/>
        </authorList>
    </citation>
    <scope>NUCLEOTIDE SEQUENCE [LARGE SCALE GENOMIC DNA]</scope>
    <source>
        <strain evidence="1 2">NML03-0146</strain>
    </source>
</reference>
<dbReference type="PANTHER" id="PTHR43737:SF1">
    <property type="entry name" value="DUF1501 DOMAIN-CONTAINING PROTEIN"/>
    <property type="match status" value="1"/>
</dbReference>
<dbReference type="AlphaFoldDB" id="A0A2A2AEI4"/>
<sequence>MRRPKTPEQAASFILRCQHFVTPKDIEDIQRMGYEPWLDAQLAAPQREMTGWQWAMREGLNTEEHLNTQYTGYMSWYLLMNPVDGVRKRVALALSEILVVASREVLIDFPTFAMAAYWDLLMRNAFGNYRTLLGEISLNPAMGAYLSSRGNRRANPRTGRIPDENYAREVMQLFSIGLYELNQDGSLKMAGGKPIETYTQETVTNMARIFTGWDYDERGHVRATNPLRVRNPMALKPDWHATEDVTLFGQTMAGSEPARRKLDWALDLLFNHPNVGPFIGRQLIQRLVTSHPSAQYVSRVAAAFANNGRGERGDMKAVIKAVLLDPEVMAATEGQAPNDFGKLREPMLRIAQWGATFKARKRPGAPNKASFPMYDLTEYVGQTPLNSMSVFNFFRPGYIPPQTAMAAKGATAPEFQILDEYTVVGYINTMNALLRSWHQVEGDYRHELTMVEDPLRLVRYLNLILAGGQLSQRTVERIAQATESVRIGGSDESRMNRVRAAIFMVMCCPEYIVQK</sequence>
<accession>A0A2A2AEI4</accession>
<dbReference type="Pfam" id="PF08811">
    <property type="entry name" value="DUF1800"/>
    <property type="match status" value="1"/>
</dbReference>
<evidence type="ECO:0000313" key="1">
    <source>
        <dbReference type="EMBL" id="PAT36141.1"/>
    </source>
</evidence>
<dbReference type="EMBL" id="NSJF01000001">
    <property type="protein sequence ID" value="PAT36141.1"/>
    <property type="molecule type" value="Genomic_DNA"/>
</dbReference>
<dbReference type="Proteomes" id="UP000217999">
    <property type="component" value="Unassembled WGS sequence"/>
</dbReference>